<evidence type="ECO:0000256" key="1">
    <source>
        <dbReference type="SAM" id="MobiDB-lite"/>
    </source>
</evidence>
<keyword evidence="2" id="KW-0472">Membrane</keyword>
<keyword evidence="2" id="KW-1133">Transmembrane helix</keyword>
<evidence type="ECO:0008006" key="5">
    <source>
        <dbReference type="Google" id="ProtNLM"/>
    </source>
</evidence>
<evidence type="ECO:0000256" key="2">
    <source>
        <dbReference type="SAM" id="Phobius"/>
    </source>
</evidence>
<sequence>MSENTPRGPGEPPGEEPGAPGAGEPEPQAPTDRPAGPQQPGGAPSSPEPQRPAGPGGTPSPADTPPGVTAPGSAPPGGYGAQPPGGYGAQPPGGYGAQPPGGYGAQPPSSPTPYSGAPAPAFRVGEALGYGWNKFAGNALLWIVFVLLLLVVSVVFNSGNIPSYQDMWDSSQTNSGVSFGGSLLGLIGAVLAGIVQGLGTNAALREVSGQKPTFGSLFQAPNLGMIIVAALLLIAAEFVGFLVCGIGLLVVLVFAVFTYQGVIDKNQNAWEAFTASFRLVGKNFGAVFLLELALFGINILGLIPCGLGLLITIPLSYIALSFAYRRLVGGPVMA</sequence>
<comment type="caution">
    <text evidence="3">The sequence shown here is derived from an EMBL/GenBank/DDBJ whole genome shotgun (WGS) entry which is preliminary data.</text>
</comment>
<feature type="transmembrane region" description="Helical" evidence="2">
    <location>
        <begin position="240"/>
        <end position="263"/>
    </location>
</feature>
<name>A0ABS1LNX1_9MICO</name>
<feature type="region of interest" description="Disordered" evidence="1">
    <location>
        <begin position="1"/>
        <end position="116"/>
    </location>
</feature>
<feature type="transmembrane region" description="Helical" evidence="2">
    <location>
        <begin position="309"/>
        <end position="328"/>
    </location>
</feature>
<feature type="compositionally biased region" description="Low complexity" evidence="1">
    <location>
        <begin position="16"/>
        <end position="45"/>
    </location>
</feature>
<dbReference type="PANTHER" id="PTHR40076:SF1">
    <property type="entry name" value="MEMBRANE PROTEIN"/>
    <property type="match status" value="1"/>
</dbReference>
<dbReference type="EMBL" id="JABBYC010000038">
    <property type="protein sequence ID" value="MBL0887888.1"/>
    <property type="molecule type" value="Genomic_DNA"/>
</dbReference>
<keyword evidence="2" id="KW-0812">Transmembrane</keyword>
<evidence type="ECO:0000313" key="3">
    <source>
        <dbReference type="EMBL" id="MBL0887888.1"/>
    </source>
</evidence>
<accession>A0ABS1LNX1</accession>
<feature type="transmembrane region" description="Helical" evidence="2">
    <location>
        <begin position="139"/>
        <end position="159"/>
    </location>
</feature>
<organism evidence="3 4">
    <name type="scientific">Myceligenerans indicum</name>
    <dbReference type="NCBI Taxonomy" id="2593663"/>
    <lineage>
        <taxon>Bacteria</taxon>
        <taxon>Bacillati</taxon>
        <taxon>Actinomycetota</taxon>
        <taxon>Actinomycetes</taxon>
        <taxon>Micrococcales</taxon>
        <taxon>Promicromonosporaceae</taxon>
        <taxon>Myceligenerans</taxon>
    </lineage>
</organism>
<feature type="transmembrane region" description="Helical" evidence="2">
    <location>
        <begin position="284"/>
        <end position="303"/>
    </location>
</feature>
<dbReference type="InterPro" id="IPR010380">
    <property type="entry name" value="DUF975"/>
</dbReference>
<dbReference type="RefSeq" id="WP_201849430.1">
    <property type="nucleotide sequence ID" value="NZ_JABBYC010000038.1"/>
</dbReference>
<dbReference type="PANTHER" id="PTHR40076">
    <property type="entry name" value="MEMBRANE PROTEIN-RELATED"/>
    <property type="match status" value="1"/>
</dbReference>
<feature type="transmembrane region" description="Helical" evidence="2">
    <location>
        <begin position="216"/>
        <end position="234"/>
    </location>
</feature>
<protein>
    <recommendedName>
        <fullName evidence="5">Integral membrane protein</fullName>
    </recommendedName>
</protein>
<feature type="compositionally biased region" description="Gly residues" evidence="1">
    <location>
        <begin position="75"/>
        <end position="104"/>
    </location>
</feature>
<evidence type="ECO:0000313" key="4">
    <source>
        <dbReference type="Proteomes" id="UP000675409"/>
    </source>
</evidence>
<feature type="transmembrane region" description="Helical" evidence="2">
    <location>
        <begin position="179"/>
        <end position="204"/>
    </location>
</feature>
<keyword evidence="4" id="KW-1185">Reference proteome</keyword>
<reference evidence="3 4" key="1">
    <citation type="journal article" date="2021" name="Arch. Microbiol.">
        <title>Myceligenerans indicum sp. nov., an actinobacterium isolated from mangrove sediment of Sundarbans, India.</title>
        <authorList>
            <person name="Asha K."/>
            <person name="Bhadury P."/>
        </authorList>
    </citation>
    <scope>NUCLEOTIDE SEQUENCE [LARGE SCALE GENOMIC DNA]</scope>
    <source>
        <strain evidence="3 4">I2</strain>
    </source>
</reference>
<gene>
    <name evidence="3" type="ORF">HGK34_16640</name>
</gene>
<dbReference type="Proteomes" id="UP000675409">
    <property type="component" value="Unassembled WGS sequence"/>
</dbReference>
<proteinExistence type="predicted"/>